<evidence type="ECO:0000256" key="3">
    <source>
        <dbReference type="ARBA" id="ARBA00022676"/>
    </source>
</evidence>
<keyword evidence="7 10" id="KW-0472">Membrane</keyword>
<keyword evidence="8 10" id="KW-0131">Cell cycle</keyword>
<keyword evidence="3 10" id="KW-0328">Glycosyltransferase</keyword>
<dbReference type="Proteomes" id="UP000006054">
    <property type="component" value="Chromosome"/>
</dbReference>
<dbReference type="GO" id="GO:0051991">
    <property type="term" value="F:UDP-N-acetyl-D-glucosamine:N-acetylmuramoyl-L-alanyl-D-glutamyl-meso-2,6-diaminopimelyl-D-alanyl-D-alanine-diphosphoundecaprenol 4-beta-N-acetylglucosaminlytransferase activity"/>
    <property type="evidence" value="ECO:0007669"/>
    <property type="project" value="RHEA"/>
</dbReference>
<dbReference type="HOGENOM" id="CLU_037404_0_1_10"/>
<dbReference type="Pfam" id="PF04101">
    <property type="entry name" value="Glyco_tran_28_C"/>
    <property type="match status" value="1"/>
</dbReference>
<evidence type="ECO:0000256" key="9">
    <source>
        <dbReference type="ARBA" id="ARBA00023316"/>
    </source>
</evidence>
<protein>
    <recommendedName>
        <fullName evidence="10">UDP-N-acetylglucosamine--N-acetylmuramyl-(pentapeptide) pyrophosphoryl-undecaprenol N-acetylglucosamine transferase</fullName>
        <ecNumber evidence="10">2.4.1.227</ecNumber>
    </recommendedName>
    <alternativeName>
        <fullName evidence="10">Undecaprenyl-PP-MurNAc-pentapeptide-UDPGlcNAc GlcNAc transferase</fullName>
    </alternativeName>
</protein>
<name>I4ANX2_BERLS</name>
<feature type="binding site" evidence="10">
    <location>
        <position position="128"/>
    </location>
    <ligand>
        <name>UDP-N-acetyl-alpha-D-glucosamine</name>
        <dbReference type="ChEBI" id="CHEBI:57705"/>
    </ligand>
</feature>
<dbReference type="EC" id="2.4.1.227" evidence="10"/>
<gene>
    <name evidence="10" type="primary">murG</name>
    <name evidence="13" type="ordered locus">Fleli_3328</name>
</gene>
<comment type="pathway">
    <text evidence="10">Cell wall biogenesis; peptidoglycan biosynthesis.</text>
</comment>
<dbReference type="eggNOG" id="COG0707">
    <property type="taxonomic scope" value="Bacteria"/>
</dbReference>
<evidence type="ECO:0000259" key="12">
    <source>
        <dbReference type="Pfam" id="PF04101"/>
    </source>
</evidence>
<dbReference type="AlphaFoldDB" id="I4ANX2"/>
<feature type="binding site" evidence="10">
    <location>
        <position position="258"/>
    </location>
    <ligand>
        <name>UDP-N-acetyl-alpha-D-glucosamine</name>
        <dbReference type="ChEBI" id="CHEBI:57705"/>
    </ligand>
</feature>
<dbReference type="SUPFAM" id="SSF53756">
    <property type="entry name" value="UDP-Glycosyltransferase/glycogen phosphorylase"/>
    <property type="match status" value="1"/>
</dbReference>
<reference evidence="14" key="1">
    <citation type="submission" date="2012-06" db="EMBL/GenBank/DDBJ databases">
        <title>The complete genome of Flexibacter litoralis DSM 6794.</title>
        <authorList>
            <person name="Lucas S."/>
            <person name="Copeland A."/>
            <person name="Lapidus A."/>
            <person name="Glavina del Rio T."/>
            <person name="Dalin E."/>
            <person name="Tice H."/>
            <person name="Bruce D."/>
            <person name="Goodwin L."/>
            <person name="Pitluck S."/>
            <person name="Peters L."/>
            <person name="Ovchinnikova G."/>
            <person name="Lu M."/>
            <person name="Kyrpides N."/>
            <person name="Mavromatis K."/>
            <person name="Ivanova N."/>
            <person name="Brettin T."/>
            <person name="Detter J.C."/>
            <person name="Han C."/>
            <person name="Larimer F."/>
            <person name="Land M."/>
            <person name="Hauser L."/>
            <person name="Markowitz V."/>
            <person name="Cheng J.-F."/>
            <person name="Hugenholtz P."/>
            <person name="Woyke T."/>
            <person name="Wu D."/>
            <person name="Spring S."/>
            <person name="Lang E."/>
            <person name="Kopitz M."/>
            <person name="Brambilla E."/>
            <person name="Klenk H.-P."/>
            <person name="Eisen J.A."/>
        </authorList>
    </citation>
    <scope>NUCLEOTIDE SEQUENCE [LARGE SCALE GENOMIC DNA]</scope>
    <source>
        <strain evidence="14">ATCC 23117 / DSM 6794 / NBRC 15988 / NCIMB 1366 / Sio-4</strain>
    </source>
</reference>
<evidence type="ECO:0000313" key="14">
    <source>
        <dbReference type="Proteomes" id="UP000006054"/>
    </source>
</evidence>
<accession>I4ANX2</accession>
<dbReference type="GO" id="GO:0071555">
    <property type="term" value="P:cell wall organization"/>
    <property type="evidence" value="ECO:0007669"/>
    <property type="project" value="UniProtKB-KW"/>
</dbReference>
<dbReference type="PANTHER" id="PTHR21015:SF22">
    <property type="entry name" value="GLYCOSYLTRANSFERASE"/>
    <property type="match status" value="1"/>
</dbReference>
<dbReference type="Gene3D" id="3.40.50.2000">
    <property type="entry name" value="Glycogen Phosphorylase B"/>
    <property type="match status" value="2"/>
</dbReference>
<feature type="binding site" evidence="10">
    <location>
        <position position="169"/>
    </location>
    <ligand>
        <name>UDP-N-acetyl-alpha-D-glucosamine</name>
        <dbReference type="ChEBI" id="CHEBI:57705"/>
    </ligand>
</feature>
<evidence type="ECO:0000256" key="2">
    <source>
        <dbReference type="ARBA" id="ARBA00022618"/>
    </source>
</evidence>
<keyword evidence="6 10" id="KW-0573">Peptidoglycan synthesis</keyword>
<dbReference type="CDD" id="cd03785">
    <property type="entry name" value="GT28_MurG"/>
    <property type="match status" value="1"/>
</dbReference>
<evidence type="ECO:0000256" key="8">
    <source>
        <dbReference type="ARBA" id="ARBA00023306"/>
    </source>
</evidence>
<dbReference type="GO" id="GO:0051301">
    <property type="term" value="P:cell division"/>
    <property type="evidence" value="ECO:0007669"/>
    <property type="project" value="UniProtKB-KW"/>
</dbReference>
<dbReference type="InterPro" id="IPR007235">
    <property type="entry name" value="Glyco_trans_28_C"/>
</dbReference>
<keyword evidence="14" id="KW-1185">Reference proteome</keyword>
<dbReference type="OrthoDB" id="9808936at2"/>
<keyword evidence="9 10" id="KW-0961">Cell wall biogenesis/degradation</keyword>
<dbReference type="GO" id="GO:0005886">
    <property type="term" value="C:plasma membrane"/>
    <property type="evidence" value="ECO:0007669"/>
    <property type="project" value="UniProtKB-SubCell"/>
</dbReference>
<keyword evidence="1 10" id="KW-1003">Cell membrane</keyword>
<dbReference type="GO" id="GO:0009252">
    <property type="term" value="P:peptidoglycan biosynthetic process"/>
    <property type="evidence" value="ECO:0007669"/>
    <property type="project" value="UniProtKB-UniRule"/>
</dbReference>
<dbReference type="GO" id="GO:0008360">
    <property type="term" value="P:regulation of cell shape"/>
    <property type="evidence" value="ECO:0007669"/>
    <property type="project" value="UniProtKB-KW"/>
</dbReference>
<comment type="subcellular location">
    <subcellularLocation>
        <location evidence="10">Cell inner membrane</location>
        <topology evidence="10">Peripheral membrane protein</topology>
        <orientation evidence="10">Cytoplasmic side</orientation>
    </subcellularLocation>
</comment>
<dbReference type="GO" id="GO:0005975">
    <property type="term" value="P:carbohydrate metabolic process"/>
    <property type="evidence" value="ECO:0007669"/>
    <property type="project" value="InterPro"/>
</dbReference>
<comment type="catalytic activity">
    <reaction evidence="10">
        <text>di-trans,octa-cis-undecaprenyl diphospho-N-acetyl-alpha-D-muramoyl-L-alanyl-D-glutamyl-meso-2,6-diaminopimeloyl-D-alanyl-D-alanine + UDP-N-acetyl-alpha-D-glucosamine = di-trans,octa-cis-undecaprenyl diphospho-[N-acetyl-alpha-D-glucosaminyl-(1-&gt;4)]-N-acetyl-alpha-D-muramoyl-L-alanyl-D-glutamyl-meso-2,6-diaminopimeloyl-D-alanyl-D-alanine + UDP + H(+)</text>
        <dbReference type="Rhea" id="RHEA:31227"/>
        <dbReference type="ChEBI" id="CHEBI:15378"/>
        <dbReference type="ChEBI" id="CHEBI:57705"/>
        <dbReference type="ChEBI" id="CHEBI:58223"/>
        <dbReference type="ChEBI" id="CHEBI:61387"/>
        <dbReference type="ChEBI" id="CHEBI:61388"/>
        <dbReference type="EC" id="2.4.1.227"/>
    </reaction>
</comment>
<proteinExistence type="inferred from homology"/>
<evidence type="ECO:0000256" key="7">
    <source>
        <dbReference type="ARBA" id="ARBA00023136"/>
    </source>
</evidence>
<evidence type="ECO:0000256" key="10">
    <source>
        <dbReference type="HAMAP-Rule" id="MF_00033"/>
    </source>
</evidence>
<evidence type="ECO:0000256" key="6">
    <source>
        <dbReference type="ARBA" id="ARBA00022984"/>
    </source>
</evidence>
<dbReference type="NCBIfam" id="TIGR01133">
    <property type="entry name" value="murG"/>
    <property type="match status" value="1"/>
</dbReference>
<dbReference type="EMBL" id="CP003345">
    <property type="protein sequence ID" value="AFM05657.1"/>
    <property type="molecule type" value="Genomic_DNA"/>
</dbReference>
<evidence type="ECO:0000313" key="13">
    <source>
        <dbReference type="EMBL" id="AFM05657.1"/>
    </source>
</evidence>
<feature type="binding site" evidence="10">
    <location>
        <position position="201"/>
    </location>
    <ligand>
        <name>UDP-N-acetyl-alpha-D-glucosamine</name>
        <dbReference type="ChEBI" id="CHEBI:57705"/>
    </ligand>
</feature>
<dbReference type="InterPro" id="IPR006009">
    <property type="entry name" value="GlcNAc_MurG"/>
</dbReference>
<comment type="similarity">
    <text evidence="10">Belongs to the glycosyltransferase 28 family. MurG subfamily.</text>
</comment>
<evidence type="ECO:0000256" key="1">
    <source>
        <dbReference type="ARBA" id="ARBA00022475"/>
    </source>
</evidence>
<evidence type="ECO:0000256" key="5">
    <source>
        <dbReference type="ARBA" id="ARBA00022960"/>
    </source>
</evidence>
<dbReference type="UniPathway" id="UPA00219"/>
<evidence type="ECO:0000256" key="4">
    <source>
        <dbReference type="ARBA" id="ARBA00022679"/>
    </source>
</evidence>
<dbReference type="Pfam" id="PF03033">
    <property type="entry name" value="Glyco_transf_28"/>
    <property type="match status" value="1"/>
</dbReference>
<keyword evidence="2 10" id="KW-0132">Cell division</keyword>
<feature type="binding site" evidence="10">
    <location>
        <position position="303"/>
    </location>
    <ligand>
        <name>UDP-N-acetyl-alpha-D-glucosamine</name>
        <dbReference type="ChEBI" id="CHEBI:57705"/>
    </ligand>
</feature>
<dbReference type="InterPro" id="IPR004276">
    <property type="entry name" value="GlycoTrans_28_N"/>
</dbReference>
<dbReference type="KEGG" id="fli:Fleli_3328"/>
<dbReference type="PANTHER" id="PTHR21015">
    <property type="entry name" value="UDP-N-ACETYLGLUCOSAMINE--N-ACETYLMURAMYL-(PENTAPEPTIDE) PYROPHOSPHORYL-UNDECAPRENOL N-ACETYLGLUCOSAMINE TRANSFERASE 1"/>
    <property type="match status" value="1"/>
</dbReference>
<dbReference type="HAMAP" id="MF_00033">
    <property type="entry name" value="MurG"/>
    <property type="match status" value="1"/>
</dbReference>
<comment type="caution">
    <text evidence="10">Lacks conserved residue(s) required for the propagation of feature annotation.</text>
</comment>
<feature type="binding site" evidence="10">
    <location>
        <begin position="10"/>
        <end position="12"/>
    </location>
    <ligand>
        <name>UDP-N-acetyl-alpha-D-glucosamine</name>
        <dbReference type="ChEBI" id="CHEBI:57705"/>
    </ligand>
</feature>
<dbReference type="PATRIC" id="fig|880071.3.peg.3331"/>
<dbReference type="RefSeq" id="WP_014799085.1">
    <property type="nucleotide sequence ID" value="NC_018018.1"/>
</dbReference>
<dbReference type="GO" id="GO:0050511">
    <property type="term" value="F:undecaprenyldiphospho-muramoylpentapeptide beta-N-acetylglucosaminyltransferase activity"/>
    <property type="evidence" value="ECO:0007669"/>
    <property type="project" value="UniProtKB-UniRule"/>
</dbReference>
<dbReference type="STRING" id="880071.Fleli_3328"/>
<feature type="domain" description="Glycosyltransferase family 28 N-terminal" evidence="11">
    <location>
        <begin position="3"/>
        <end position="145"/>
    </location>
</feature>
<keyword evidence="4 10" id="KW-0808">Transferase</keyword>
<comment type="function">
    <text evidence="10">Cell wall formation. Catalyzes the transfer of a GlcNAc subunit on undecaprenyl-pyrophosphoryl-MurNAc-pentapeptide (lipid intermediate I) to form undecaprenyl-pyrophosphoryl-MurNAc-(pentapeptide)GlcNAc (lipid intermediate II).</text>
</comment>
<keyword evidence="10" id="KW-0997">Cell inner membrane</keyword>
<evidence type="ECO:0000259" key="11">
    <source>
        <dbReference type="Pfam" id="PF03033"/>
    </source>
</evidence>
<feature type="domain" description="Glycosyl transferase family 28 C-terminal" evidence="12">
    <location>
        <begin position="194"/>
        <end position="360"/>
    </location>
</feature>
<sequence>MRVIISGGGTGGHIYPGIAIADALKEINQNTEILFVGAEGKMEMEKVPKAGYHVIGLPIRGLQRSFSPKNILENLKFPVRLFGSLNQARKVIKDFKPNVVVGTGGYASGAVLQVATTMSIPTLIQEQNGHAGLTNKILSRQVDAICVAYPNMESYFPKQKIQFTGNPVRSDLKNLPNPVQSDFDYFNLTQSKKTILVMGGSGGAKIINESILNGIETILENDFQIIWQTGKFYIDSIKEKLAQKNLSNHPHIFVSDFIHDMKKAYQCADIVVGRAGALTISELTLAEKPAILIPSPNVAEDHQTKNAMALAKEDAAMLIKDNEANERLIPTLIYVLNDENQQEKLKNNIKNFACPDAAKDIARRVMELKK</sequence>
<keyword evidence="5 10" id="KW-0133">Cell shape</keyword>
<organism evidence="13 14">
    <name type="scientific">Bernardetia litoralis (strain ATCC 23117 / DSM 6794 / NBRC 15988 / NCIMB 1366 / Fx l1 / Sio-4)</name>
    <name type="common">Flexibacter litoralis</name>
    <dbReference type="NCBI Taxonomy" id="880071"/>
    <lineage>
        <taxon>Bacteria</taxon>
        <taxon>Pseudomonadati</taxon>
        <taxon>Bacteroidota</taxon>
        <taxon>Cytophagia</taxon>
        <taxon>Cytophagales</taxon>
        <taxon>Bernardetiaceae</taxon>
        <taxon>Bernardetia</taxon>
    </lineage>
</organism>